<dbReference type="RefSeq" id="XP_030983445.1">
    <property type="nucleotide sequence ID" value="XM_031124292.1"/>
</dbReference>
<protein>
    <submittedName>
        <fullName evidence="2">Uncharacterized protein</fullName>
    </submittedName>
</protein>
<dbReference type="KEGG" id="pgri:PgNI_04241"/>
<evidence type="ECO:0000313" key="2">
    <source>
        <dbReference type="RefSeq" id="XP_030983445.1"/>
    </source>
</evidence>
<name>A0A6P8B8E4_PYRGI</name>
<evidence type="ECO:0000313" key="1">
    <source>
        <dbReference type="Proteomes" id="UP000515153"/>
    </source>
</evidence>
<reference evidence="2" key="3">
    <citation type="submission" date="2025-08" db="UniProtKB">
        <authorList>
            <consortium name="RefSeq"/>
        </authorList>
    </citation>
    <scope>IDENTIFICATION</scope>
    <source>
        <strain evidence="2">NI907</strain>
    </source>
</reference>
<dbReference type="AlphaFoldDB" id="A0A6P8B8E4"/>
<dbReference type="Proteomes" id="UP000515153">
    <property type="component" value="Unplaced"/>
</dbReference>
<organism evidence="1 2">
    <name type="scientific">Pyricularia grisea</name>
    <name type="common">Crabgrass-specific blast fungus</name>
    <name type="synonym">Magnaporthe grisea</name>
    <dbReference type="NCBI Taxonomy" id="148305"/>
    <lineage>
        <taxon>Eukaryota</taxon>
        <taxon>Fungi</taxon>
        <taxon>Dikarya</taxon>
        <taxon>Ascomycota</taxon>
        <taxon>Pezizomycotina</taxon>
        <taxon>Sordariomycetes</taxon>
        <taxon>Sordariomycetidae</taxon>
        <taxon>Magnaporthales</taxon>
        <taxon>Pyriculariaceae</taxon>
        <taxon>Pyricularia</taxon>
    </lineage>
</organism>
<gene>
    <name evidence="2" type="ORF">PgNI_04241</name>
</gene>
<accession>A0A6P8B8E4</accession>
<reference evidence="2" key="1">
    <citation type="journal article" date="2019" name="Mol. Biol. Evol.">
        <title>Blast fungal genomes show frequent chromosomal changes, gene gains and losses, and effector gene turnover.</title>
        <authorList>
            <person name="Gomez Luciano L.B."/>
            <person name="Jason Tsai I."/>
            <person name="Chuma I."/>
            <person name="Tosa Y."/>
            <person name="Chen Y.H."/>
            <person name="Li J.Y."/>
            <person name="Li M.Y."/>
            <person name="Jade Lu M.Y."/>
            <person name="Nakayashiki H."/>
            <person name="Li W.H."/>
        </authorList>
    </citation>
    <scope>NUCLEOTIDE SEQUENCE</scope>
    <source>
        <strain evidence="2">NI907</strain>
    </source>
</reference>
<sequence length="80" mass="8554">MKCPVQPFPVARDSIEDKDALDGFGPQDVPIVCDARERCGHSFVSGTATTLGLEYGLVPFALGQLGLFACHHGSNLRHDA</sequence>
<proteinExistence type="predicted"/>
<dbReference type="GeneID" id="41959201"/>
<keyword evidence="1" id="KW-1185">Reference proteome</keyword>
<reference evidence="2" key="2">
    <citation type="submission" date="2019-10" db="EMBL/GenBank/DDBJ databases">
        <authorList>
            <consortium name="NCBI Genome Project"/>
        </authorList>
    </citation>
    <scope>NUCLEOTIDE SEQUENCE</scope>
    <source>
        <strain evidence="2">NI907</strain>
    </source>
</reference>